<protein>
    <recommendedName>
        <fullName evidence="4">ABC-2 family transporter protein</fullName>
    </recommendedName>
</protein>
<comment type="caution">
    <text evidence="2">The sequence shown here is derived from an EMBL/GenBank/DDBJ whole genome shotgun (WGS) entry which is preliminary data.</text>
</comment>
<feature type="transmembrane region" description="Helical" evidence="1">
    <location>
        <begin position="92"/>
        <end position="110"/>
    </location>
</feature>
<evidence type="ECO:0000313" key="2">
    <source>
        <dbReference type="EMBL" id="MST62123.1"/>
    </source>
</evidence>
<sequence>MNEIMKLYYYELMKNKNKIFAVLVAVLMFNIFMVSSVYLPIFYELPIGEFRNIVNIFVNNTSTPESLKILLEQYAVNTIDYQKIGSISFVLIYYYGGSLFCVLMSIDIVARSYKKKNKSFYIEYLMPVKIAKLKISKILCGFSLYLLFQVLMNISAIAINFVLGQVYKNTYNSSLALLSKVNYNTFFPTDFSRVMIVTFVIMFASVVYTQTITSIVYINENKSAFKNKILFCLLLLFFCAIMGGLIVLTEDIGFRFFYNNEALINSLVLAIAAVLFFVDCIMTKNRVRGGI</sequence>
<dbReference type="Proteomes" id="UP000440713">
    <property type="component" value="Unassembled WGS sequence"/>
</dbReference>
<proteinExistence type="predicted"/>
<feature type="transmembrane region" description="Helical" evidence="1">
    <location>
        <begin position="138"/>
        <end position="163"/>
    </location>
</feature>
<evidence type="ECO:0000313" key="3">
    <source>
        <dbReference type="Proteomes" id="UP000440713"/>
    </source>
</evidence>
<evidence type="ECO:0008006" key="4">
    <source>
        <dbReference type="Google" id="ProtNLM"/>
    </source>
</evidence>
<reference evidence="2 3" key="1">
    <citation type="submission" date="2019-08" db="EMBL/GenBank/DDBJ databases">
        <title>In-depth cultivation of the pig gut microbiome towards novel bacterial diversity and tailored functional studies.</title>
        <authorList>
            <person name="Wylensek D."/>
            <person name="Hitch T.C.A."/>
            <person name="Clavel T."/>
        </authorList>
    </citation>
    <scope>NUCLEOTIDE SEQUENCE [LARGE SCALE GENOMIC DNA]</scope>
    <source>
        <strain evidence="2 3">WCA-SAB-591-4A-A</strain>
    </source>
</reference>
<feature type="transmembrane region" description="Helical" evidence="1">
    <location>
        <begin position="229"/>
        <end position="248"/>
    </location>
</feature>
<dbReference type="EMBL" id="VUNE01000001">
    <property type="protein sequence ID" value="MST62123.1"/>
    <property type="molecule type" value="Genomic_DNA"/>
</dbReference>
<accession>A0A6N7XEV6</accession>
<dbReference type="AlphaFoldDB" id="A0A6N7XEV6"/>
<organism evidence="2 3">
    <name type="scientific">Peptostreptococcus porci</name>
    <dbReference type="NCBI Taxonomy" id="2652282"/>
    <lineage>
        <taxon>Bacteria</taxon>
        <taxon>Bacillati</taxon>
        <taxon>Bacillota</taxon>
        <taxon>Clostridia</taxon>
        <taxon>Peptostreptococcales</taxon>
        <taxon>Peptostreptococcaceae</taxon>
        <taxon>Peptostreptococcus</taxon>
    </lineage>
</organism>
<feature type="transmembrane region" description="Helical" evidence="1">
    <location>
        <begin position="263"/>
        <end position="282"/>
    </location>
</feature>
<gene>
    <name evidence="2" type="ORF">FYJ71_03925</name>
</gene>
<keyword evidence="3" id="KW-1185">Reference proteome</keyword>
<dbReference type="RefSeq" id="WP_154537476.1">
    <property type="nucleotide sequence ID" value="NZ_JAXDWS010000016.1"/>
</dbReference>
<feature type="transmembrane region" description="Helical" evidence="1">
    <location>
        <begin position="20"/>
        <end position="43"/>
    </location>
</feature>
<keyword evidence="1" id="KW-0812">Transmembrane</keyword>
<keyword evidence="1" id="KW-1133">Transmembrane helix</keyword>
<keyword evidence="1" id="KW-0472">Membrane</keyword>
<feature type="transmembrane region" description="Helical" evidence="1">
    <location>
        <begin position="194"/>
        <end position="217"/>
    </location>
</feature>
<evidence type="ECO:0000256" key="1">
    <source>
        <dbReference type="SAM" id="Phobius"/>
    </source>
</evidence>
<name>A0A6N7XEV6_9FIRM</name>